<dbReference type="InterPro" id="IPR011051">
    <property type="entry name" value="RmlC_Cupin_sf"/>
</dbReference>
<proteinExistence type="predicted"/>
<dbReference type="EMBL" id="JACJFM010000008">
    <property type="protein sequence ID" value="MBB1486717.1"/>
    <property type="molecule type" value="Genomic_DNA"/>
</dbReference>
<name>A0A839IQK4_9GAMM</name>
<dbReference type="Gene3D" id="1.10.10.1320">
    <property type="entry name" value="Anti-sigma factor, zinc-finger domain"/>
    <property type="match status" value="1"/>
</dbReference>
<protein>
    <submittedName>
        <fullName evidence="3">Cupin domain-containing protein</fullName>
    </submittedName>
</protein>
<dbReference type="InterPro" id="IPR014710">
    <property type="entry name" value="RmlC-like_jellyroll"/>
</dbReference>
<feature type="region of interest" description="Disordered" evidence="1">
    <location>
        <begin position="77"/>
        <end position="109"/>
    </location>
</feature>
<dbReference type="InterPro" id="IPR012807">
    <property type="entry name" value="Anti-sigma_ChrR"/>
</dbReference>
<dbReference type="Proteomes" id="UP000565262">
    <property type="component" value="Unassembled WGS sequence"/>
</dbReference>
<accession>A0A839IQK4</accession>
<dbReference type="SUPFAM" id="SSF51182">
    <property type="entry name" value="RmlC-like cupins"/>
    <property type="match status" value="1"/>
</dbReference>
<dbReference type="InterPro" id="IPR025979">
    <property type="entry name" value="ChrR-like_cupin_dom"/>
</dbReference>
<evidence type="ECO:0000259" key="2">
    <source>
        <dbReference type="Pfam" id="PF12973"/>
    </source>
</evidence>
<dbReference type="Pfam" id="PF12973">
    <property type="entry name" value="Cupin_7"/>
    <property type="match status" value="1"/>
</dbReference>
<gene>
    <name evidence="3" type="ORF">H4O21_08860</name>
</gene>
<keyword evidence="4" id="KW-1185">Reference proteome</keyword>
<organism evidence="3 4">
    <name type="scientific">Oceanospirillum sediminis</name>
    <dbReference type="NCBI Taxonomy" id="2760088"/>
    <lineage>
        <taxon>Bacteria</taxon>
        <taxon>Pseudomonadati</taxon>
        <taxon>Pseudomonadota</taxon>
        <taxon>Gammaproteobacteria</taxon>
        <taxon>Oceanospirillales</taxon>
        <taxon>Oceanospirillaceae</taxon>
        <taxon>Oceanospirillum</taxon>
    </lineage>
</organism>
<evidence type="ECO:0000313" key="4">
    <source>
        <dbReference type="Proteomes" id="UP000565262"/>
    </source>
</evidence>
<reference evidence="3 4" key="1">
    <citation type="submission" date="2020-08" db="EMBL/GenBank/DDBJ databases">
        <title>Oceanospirillum sp. nov. isolated from marine sediment.</title>
        <authorList>
            <person name="Ji X."/>
        </authorList>
    </citation>
    <scope>NUCLEOTIDE SEQUENCE [LARGE SCALE GENOMIC DNA]</scope>
    <source>
        <strain evidence="3 4">D5</strain>
    </source>
</reference>
<evidence type="ECO:0000256" key="1">
    <source>
        <dbReference type="SAM" id="MobiDB-lite"/>
    </source>
</evidence>
<dbReference type="Gene3D" id="2.60.120.10">
    <property type="entry name" value="Jelly Rolls"/>
    <property type="match status" value="1"/>
</dbReference>
<dbReference type="InterPro" id="IPR041916">
    <property type="entry name" value="Anti_sigma_zinc_sf"/>
</dbReference>
<dbReference type="AlphaFoldDB" id="A0A839IQK4"/>
<evidence type="ECO:0000313" key="3">
    <source>
        <dbReference type="EMBL" id="MBB1486717.1"/>
    </source>
</evidence>
<feature type="compositionally biased region" description="Basic and acidic residues" evidence="1">
    <location>
        <begin position="96"/>
        <end position="109"/>
    </location>
</feature>
<sequence>MMPKHHPDEATLLSYAAGSLTSGARLLMECHLARCEHCQARVREAEQLGGQLLETLQISPMAAMSEQALFALLDEPENQPEQSDVKNRPVSASDGRSYDVSDKQEQKPDWLPEWANALLPWVNKDTSWQRVAPGISQIRLQDDSFSRDKAVRLLRIAPGTCMPGHGHSGSELTLILQGSYSDETGRFCEGDVADLDPDIKHQPIADRDQDCICLIVTDAPLRFDGWVPRLMQPFFGL</sequence>
<comment type="caution">
    <text evidence="3">The sequence shown here is derived from an EMBL/GenBank/DDBJ whole genome shotgun (WGS) entry which is preliminary data.</text>
</comment>
<dbReference type="CDD" id="cd20301">
    <property type="entry name" value="cupin_ChrR"/>
    <property type="match status" value="1"/>
</dbReference>
<feature type="domain" description="ChrR-like cupin" evidence="2">
    <location>
        <begin position="124"/>
        <end position="217"/>
    </location>
</feature>
<dbReference type="NCBIfam" id="TIGR02451">
    <property type="entry name" value="anti_sig_ChrR"/>
    <property type="match status" value="1"/>
</dbReference>